<proteinExistence type="predicted"/>
<keyword evidence="2" id="KW-1185">Reference proteome</keyword>
<protein>
    <recommendedName>
        <fullName evidence="3">N-acetylglucosamine-induced protein 1</fullName>
    </recommendedName>
</protein>
<name>A0AAE0K1B2_9PEZI</name>
<evidence type="ECO:0008006" key="3">
    <source>
        <dbReference type="Google" id="ProtNLM"/>
    </source>
</evidence>
<dbReference type="AlphaFoldDB" id="A0AAE0K1B2"/>
<dbReference type="PANTHER" id="PTHR35020">
    <property type="entry name" value="N-ACETYLGLUCOSAMINE-INDUCED PROTEIN 1"/>
    <property type="match status" value="1"/>
</dbReference>
<evidence type="ECO:0000313" key="1">
    <source>
        <dbReference type="EMBL" id="KAK3368211.1"/>
    </source>
</evidence>
<dbReference type="GO" id="GO:0005737">
    <property type="term" value="C:cytoplasm"/>
    <property type="evidence" value="ECO:0007669"/>
    <property type="project" value="TreeGrafter"/>
</dbReference>
<dbReference type="EMBL" id="JAULSW010000010">
    <property type="protein sequence ID" value="KAK3368211.1"/>
    <property type="molecule type" value="Genomic_DNA"/>
</dbReference>
<sequence>MGDNVVDSSPEETPFPLTDVDKWVLSQTDEEYSYHTWDDLRIIIQKNDLSVLKRKPSDLRRYMKWTAETKAEYGNMTNYLLAHRLPKAWGSPPFSPVSHTPFEDPSDFRVLKNDWPYGFTPGIVHIVVWTRTVIPTDSEKGDMTPESRKTVDDFVKRYFVERLGLGGEDRVMWFKNWVALQSVRALEHIHVLVRDVDPAVVDEWTREREWHHQPQE</sequence>
<organism evidence="1 2">
    <name type="scientific">Podospora didyma</name>
    <dbReference type="NCBI Taxonomy" id="330526"/>
    <lineage>
        <taxon>Eukaryota</taxon>
        <taxon>Fungi</taxon>
        <taxon>Dikarya</taxon>
        <taxon>Ascomycota</taxon>
        <taxon>Pezizomycotina</taxon>
        <taxon>Sordariomycetes</taxon>
        <taxon>Sordariomycetidae</taxon>
        <taxon>Sordariales</taxon>
        <taxon>Podosporaceae</taxon>
        <taxon>Podospora</taxon>
    </lineage>
</organism>
<dbReference type="PANTHER" id="PTHR35020:SF2">
    <property type="entry name" value="N-ACETYLGLUCOSAMINE-INDUCED PROTEIN 1"/>
    <property type="match status" value="1"/>
</dbReference>
<accession>A0AAE0K1B2</accession>
<dbReference type="Proteomes" id="UP001285441">
    <property type="component" value="Unassembled WGS sequence"/>
</dbReference>
<dbReference type="Pfam" id="PF12239">
    <property type="entry name" value="DUF3605"/>
    <property type="match status" value="1"/>
</dbReference>
<dbReference type="GO" id="GO:0006044">
    <property type="term" value="P:N-acetylglucosamine metabolic process"/>
    <property type="evidence" value="ECO:0007669"/>
    <property type="project" value="TreeGrafter"/>
</dbReference>
<evidence type="ECO:0000313" key="2">
    <source>
        <dbReference type="Proteomes" id="UP001285441"/>
    </source>
</evidence>
<reference evidence="1" key="1">
    <citation type="journal article" date="2023" name="Mol. Phylogenet. Evol.">
        <title>Genome-scale phylogeny and comparative genomics of the fungal order Sordariales.</title>
        <authorList>
            <person name="Hensen N."/>
            <person name="Bonometti L."/>
            <person name="Westerberg I."/>
            <person name="Brannstrom I.O."/>
            <person name="Guillou S."/>
            <person name="Cros-Aarteil S."/>
            <person name="Calhoun S."/>
            <person name="Haridas S."/>
            <person name="Kuo A."/>
            <person name="Mondo S."/>
            <person name="Pangilinan J."/>
            <person name="Riley R."/>
            <person name="LaButti K."/>
            <person name="Andreopoulos B."/>
            <person name="Lipzen A."/>
            <person name="Chen C."/>
            <person name="Yan M."/>
            <person name="Daum C."/>
            <person name="Ng V."/>
            <person name="Clum A."/>
            <person name="Steindorff A."/>
            <person name="Ohm R.A."/>
            <person name="Martin F."/>
            <person name="Silar P."/>
            <person name="Natvig D.O."/>
            <person name="Lalanne C."/>
            <person name="Gautier V."/>
            <person name="Ament-Velasquez S.L."/>
            <person name="Kruys A."/>
            <person name="Hutchinson M.I."/>
            <person name="Powell A.J."/>
            <person name="Barry K."/>
            <person name="Miller A.N."/>
            <person name="Grigoriev I.V."/>
            <person name="Debuchy R."/>
            <person name="Gladieux P."/>
            <person name="Hiltunen Thoren M."/>
            <person name="Johannesson H."/>
        </authorList>
    </citation>
    <scope>NUCLEOTIDE SEQUENCE</scope>
    <source>
        <strain evidence="1">CBS 232.78</strain>
    </source>
</reference>
<comment type="caution">
    <text evidence="1">The sequence shown here is derived from an EMBL/GenBank/DDBJ whole genome shotgun (WGS) entry which is preliminary data.</text>
</comment>
<dbReference type="InterPro" id="IPR022036">
    <property type="entry name" value="DUF3605"/>
</dbReference>
<reference evidence="1" key="2">
    <citation type="submission" date="2023-06" db="EMBL/GenBank/DDBJ databases">
        <authorList>
            <consortium name="Lawrence Berkeley National Laboratory"/>
            <person name="Haridas S."/>
            <person name="Hensen N."/>
            <person name="Bonometti L."/>
            <person name="Westerberg I."/>
            <person name="Brannstrom I.O."/>
            <person name="Guillou S."/>
            <person name="Cros-Aarteil S."/>
            <person name="Calhoun S."/>
            <person name="Kuo A."/>
            <person name="Mondo S."/>
            <person name="Pangilinan J."/>
            <person name="Riley R."/>
            <person name="LaButti K."/>
            <person name="Andreopoulos B."/>
            <person name="Lipzen A."/>
            <person name="Chen C."/>
            <person name="Yanf M."/>
            <person name="Daum C."/>
            <person name="Ng V."/>
            <person name="Clum A."/>
            <person name="Steindorff A."/>
            <person name="Ohm R."/>
            <person name="Martin F."/>
            <person name="Silar P."/>
            <person name="Natvig D."/>
            <person name="Lalanne C."/>
            <person name="Gautier V."/>
            <person name="Ament-velasquez S.L."/>
            <person name="Kruys A."/>
            <person name="Hutchinson M.I."/>
            <person name="Powell A.J."/>
            <person name="Barry K."/>
            <person name="Miller A.N."/>
            <person name="Grigoriev I.V."/>
            <person name="Debuchy R."/>
            <person name="Gladieux P."/>
            <person name="Thoren M.H."/>
            <person name="Johannesson H."/>
        </authorList>
    </citation>
    <scope>NUCLEOTIDE SEQUENCE</scope>
    <source>
        <strain evidence="1">CBS 232.78</strain>
    </source>
</reference>
<gene>
    <name evidence="1" type="ORF">B0H63DRAFT_528586</name>
</gene>